<dbReference type="PANTHER" id="PTHR36167">
    <property type="entry name" value="C2H2 FINGER DOMAIN TRANSCRIPTION FACTOR (EUROFUNG)-RELATED"/>
    <property type="match status" value="1"/>
</dbReference>
<dbReference type="PANTHER" id="PTHR36167:SF3">
    <property type="entry name" value="C2H2 FINGER DOMAIN TRANSCRIPTION FACTOR (EUROFUNG)-RELATED"/>
    <property type="match status" value="1"/>
</dbReference>
<dbReference type="PROSITE" id="PS50157">
    <property type="entry name" value="ZINC_FINGER_C2H2_2"/>
    <property type="match status" value="1"/>
</dbReference>
<dbReference type="SUPFAM" id="SSF57667">
    <property type="entry name" value="beta-beta-alpha zinc fingers"/>
    <property type="match status" value="1"/>
</dbReference>
<feature type="region of interest" description="Disordered" evidence="2">
    <location>
        <begin position="133"/>
        <end position="182"/>
    </location>
</feature>
<dbReference type="Proteomes" id="UP001150569">
    <property type="component" value="Unassembled WGS sequence"/>
</dbReference>
<gene>
    <name evidence="4" type="ORF">IWQ60_008082</name>
</gene>
<dbReference type="Gene3D" id="3.30.160.60">
    <property type="entry name" value="Classic Zinc Finger"/>
    <property type="match status" value="1"/>
</dbReference>
<dbReference type="GO" id="GO:0008270">
    <property type="term" value="F:zinc ion binding"/>
    <property type="evidence" value="ECO:0007669"/>
    <property type="project" value="UniProtKB-KW"/>
</dbReference>
<proteinExistence type="predicted"/>
<evidence type="ECO:0000313" key="4">
    <source>
        <dbReference type="EMBL" id="KAJ1916498.1"/>
    </source>
</evidence>
<comment type="caution">
    <text evidence="4">The sequence shown here is derived from an EMBL/GenBank/DDBJ whole genome shotgun (WGS) entry which is preliminary data.</text>
</comment>
<dbReference type="InterPro" id="IPR013087">
    <property type="entry name" value="Znf_C2H2_type"/>
</dbReference>
<evidence type="ECO:0000313" key="5">
    <source>
        <dbReference type="Proteomes" id="UP001150569"/>
    </source>
</evidence>
<evidence type="ECO:0000259" key="3">
    <source>
        <dbReference type="PROSITE" id="PS50157"/>
    </source>
</evidence>
<keyword evidence="1" id="KW-0479">Metal-binding</keyword>
<sequence length="182" mass="19810">MRRYAPAGPSGTGTPYLRETRARQQRALTASHPYAVAPPNDKPYGFSMAMGGSYEATRSAYEPPKVYSFVPIPGINTKKRPRRRYDEIDRVYGCNHPGCDKSYGTLNHLNAHIVMHKHGPKRHPSEFKDVRRNLRRAKAPAGNPLVDSAVGSPSSPHEASEGEGASPSAKPPGKPPSPTNSV</sequence>
<protein>
    <recommendedName>
        <fullName evidence="3">C2H2-type domain-containing protein</fullName>
    </recommendedName>
</protein>
<reference evidence="4" key="1">
    <citation type="submission" date="2022-07" db="EMBL/GenBank/DDBJ databases">
        <title>Phylogenomic reconstructions and comparative analyses of Kickxellomycotina fungi.</title>
        <authorList>
            <person name="Reynolds N.K."/>
            <person name="Stajich J.E."/>
            <person name="Barry K."/>
            <person name="Grigoriev I.V."/>
            <person name="Crous P."/>
            <person name="Smith M.E."/>
        </authorList>
    </citation>
    <scope>NUCLEOTIDE SEQUENCE</scope>
    <source>
        <strain evidence="4">RSA 861</strain>
    </source>
</reference>
<accession>A0A9W8DNU6</accession>
<feature type="compositionally biased region" description="Pro residues" evidence="2">
    <location>
        <begin position="169"/>
        <end position="182"/>
    </location>
</feature>
<dbReference type="OrthoDB" id="1939603at2759"/>
<keyword evidence="5" id="KW-1185">Reference proteome</keyword>
<feature type="domain" description="C2H2-type" evidence="3">
    <location>
        <begin position="92"/>
        <end position="116"/>
    </location>
</feature>
<dbReference type="GO" id="GO:0006355">
    <property type="term" value="P:regulation of DNA-templated transcription"/>
    <property type="evidence" value="ECO:0007669"/>
    <property type="project" value="InterPro"/>
</dbReference>
<dbReference type="InterPro" id="IPR036236">
    <property type="entry name" value="Znf_C2H2_sf"/>
</dbReference>
<keyword evidence="1" id="KW-0863">Zinc-finger</keyword>
<feature type="region of interest" description="Disordered" evidence="2">
    <location>
        <begin position="1"/>
        <end position="36"/>
    </location>
</feature>
<keyword evidence="1" id="KW-0862">Zinc</keyword>
<dbReference type="EMBL" id="JANBPT010000581">
    <property type="protein sequence ID" value="KAJ1916498.1"/>
    <property type="molecule type" value="Genomic_DNA"/>
</dbReference>
<organism evidence="4 5">
    <name type="scientific">Tieghemiomyces parasiticus</name>
    <dbReference type="NCBI Taxonomy" id="78921"/>
    <lineage>
        <taxon>Eukaryota</taxon>
        <taxon>Fungi</taxon>
        <taxon>Fungi incertae sedis</taxon>
        <taxon>Zoopagomycota</taxon>
        <taxon>Kickxellomycotina</taxon>
        <taxon>Dimargaritomycetes</taxon>
        <taxon>Dimargaritales</taxon>
        <taxon>Dimargaritaceae</taxon>
        <taxon>Tieghemiomyces</taxon>
    </lineage>
</organism>
<evidence type="ECO:0000256" key="1">
    <source>
        <dbReference type="PROSITE-ProRule" id="PRU00042"/>
    </source>
</evidence>
<dbReference type="AlphaFoldDB" id="A0A9W8DNU6"/>
<evidence type="ECO:0000256" key="2">
    <source>
        <dbReference type="SAM" id="MobiDB-lite"/>
    </source>
</evidence>
<dbReference type="InterPro" id="IPR039327">
    <property type="entry name" value="CON7-like"/>
</dbReference>
<name>A0A9W8DNU6_9FUNG</name>